<organism evidence="2 3">
    <name type="scientific">Thalassiosira oceanica</name>
    <name type="common">Marine diatom</name>
    <dbReference type="NCBI Taxonomy" id="159749"/>
    <lineage>
        <taxon>Eukaryota</taxon>
        <taxon>Sar</taxon>
        <taxon>Stramenopiles</taxon>
        <taxon>Ochrophyta</taxon>
        <taxon>Bacillariophyta</taxon>
        <taxon>Coscinodiscophyceae</taxon>
        <taxon>Thalassiosirophycidae</taxon>
        <taxon>Thalassiosirales</taxon>
        <taxon>Thalassiosiraceae</taxon>
        <taxon>Thalassiosira</taxon>
    </lineage>
</organism>
<evidence type="ECO:0000313" key="2">
    <source>
        <dbReference type="EMBL" id="EJK50161.1"/>
    </source>
</evidence>
<feature type="signal peptide" evidence="1">
    <location>
        <begin position="1"/>
        <end position="23"/>
    </location>
</feature>
<sequence>MLVTTLLTVVVSVNCFTCPTSSASRWPRTTSLHADPRGLIQQGMQEFREYDVKGSLDCFDRAEKADPRLTPYLWQRGISYYYLNQFEKGSRQFRDDVKVNPLDVEEIVWDIACQARSDPGAPFPPQNKLALPEGQKDRRRIMSTVYNLFRGDGATEADLRLAGHHDSNMSDEFYSLFYLGLYCEIRDEHEKARMYMKEAANTSYARLDSRDYMTACARVHFWGGWRGGTTAWPTVVHGSGSDDTTYPPDGVAKQDNRGGQTGVCAPRTCLLATVNSRLYLMDLNLEYGTVTVFVRKDDDEDV</sequence>
<dbReference type="EMBL" id="AGNL01044143">
    <property type="protein sequence ID" value="EJK50161.1"/>
    <property type="molecule type" value="Genomic_DNA"/>
</dbReference>
<keyword evidence="3" id="KW-1185">Reference proteome</keyword>
<evidence type="ECO:0000256" key="1">
    <source>
        <dbReference type="SAM" id="SignalP"/>
    </source>
</evidence>
<dbReference type="Proteomes" id="UP000266841">
    <property type="component" value="Unassembled WGS sequence"/>
</dbReference>
<dbReference type="InterPro" id="IPR011990">
    <property type="entry name" value="TPR-like_helical_dom_sf"/>
</dbReference>
<dbReference type="PANTHER" id="PTHR47908:SF2">
    <property type="entry name" value="TETRATRICOPEPTIDE REPEAT (TPR)-LIKE SUPERFAMILY PROTEIN"/>
    <property type="match status" value="1"/>
</dbReference>
<reference evidence="2 3" key="1">
    <citation type="journal article" date="2012" name="Genome Biol.">
        <title>Genome and low-iron response of an oceanic diatom adapted to chronic iron limitation.</title>
        <authorList>
            <person name="Lommer M."/>
            <person name="Specht M."/>
            <person name="Roy A.S."/>
            <person name="Kraemer L."/>
            <person name="Andreson R."/>
            <person name="Gutowska M.A."/>
            <person name="Wolf J."/>
            <person name="Bergner S.V."/>
            <person name="Schilhabel M.B."/>
            <person name="Klostermeier U.C."/>
            <person name="Beiko R.G."/>
            <person name="Rosenstiel P."/>
            <person name="Hippler M."/>
            <person name="Laroche J."/>
        </authorList>
    </citation>
    <scope>NUCLEOTIDE SEQUENCE [LARGE SCALE GENOMIC DNA]</scope>
    <source>
        <strain evidence="2 3">CCMP1005</strain>
    </source>
</reference>
<dbReference type="eggNOG" id="ENOG502QR10">
    <property type="taxonomic scope" value="Eukaryota"/>
</dbReference>
<dbReference type="SUPFAM" id="SSF48452">
    <property type="entry name" value="TPR-like"/>
    <property type="match status" value="1"/>
</dbReference>
<proteinExistence type="predicted"/>
<gene>
    <name evidence="2" type="ORF">THAOC_30898</name>
</gene>
<accession>K0RMQ9</accession>
<dbReference type="GO" id="GO:0009507">
    <property type="term" value="C:chloroplast"/>
    <property type="evidence" value="ECO:0007669"/>
    <property type="project" value="TreeGrafter"/>
</dbReference>
<comment type="caution">
    <text evidence="2">The sequence shown here is derived from an EMBL/GenBank/DDBJ whole genome shotgun (WGS) entry which is preliminary data.</text>
</comment>
<keyword evidence="1" id="KW-0732">Signal</keyword>
<evidence type="ECO:0000313" key="3">
    <source>
        <dbReference type="Proteomes" id="UP000266841"/>
    </source>
</evidence>
<dbReference type="AlphaFoldDB" id="K0RMQ9"/>
<name>K0RMQ9_THAOC</name>
<dbReference type="OrthoDB" id="2017782at2759"/>
<feature type="chain" id="PRO_5003840439" evidence="1">
    <location>
        <begin position="24"/>
        <end position="302"/>
    </location>
</feature>
<dbReference type="PANTHER" id="PTHR47908">
    <property type="match status" value="1"/>
</dbReference>
<protein>
    <submittedName>
        <fullName evidence="2">Uncharacterized protein</fullName>
    </submittedName>
</protein>
<dbReference type="Gene3D" id="1.25.40.10">
    <property type="entry name" value="Tetratricopeptide repeat domain"/>
    <property type="match status" value="1"/>
</dbReference>